<feature type="transmembrane region" description="Helical" evidence="1">
    <location>
        <begin position="178"/>
        <end position="199"/>
    </location>
</feature>
<dbReference type="AlphaFoldDB" id="A0A2N6UIN5"/>
<feature type="transmembrane region" description="Helical" evidence="1">
    <location>
        <begin position="109"/>
        <end position="131"/>
    </location>
</feature>
<reference evidence="2 3" key="1">
    <citation type="submission" date="2017-09" db="EMBL/GenBank/DDBJ databases">
        <title>Bacterial strain isolated from the female urinary microbiota.</title>
        <authorList>
            <person name="Thomas-White K."/>
            <person name="Kumar N."/>
            <person name="Forster S."/>
            <person name="Putonti C."/>
            <person name="Lawley T."/>
            <person name="Wolfe A.J."/>
        </authorList>
    </citation>
    <scope>NUCLEOTIDE SEQUENCE [LARGE SCALE GENOMIC DNA]</scope>
    <source>
        <strain evidence="2 3">UMB0204</strain>
    </source>
</reference>
<keyword evidence="1" id="KW-0812">Transmembrane</keyword>
<dbReference type="RefSeq" id="WP_102198068.1">
    <property type="nucleotide sequence ID" value="NZ_PNHP01000003.1"/>
</dbReference>
<feature type="transmembrane region" description="Helical" evidence="1">
    <location>
        <begin position="143"/>
        <end position="166"/>
    </location>
</feature>
<feature type="transmembrane region" description="Helical" evidence="1">
    <location>
        <begin position="227"/>
        <end position="246"/>
    </location>
</feature>
<accession>A0A2N6UIN5</accession>
<keyword evidence="1" id="KW-0472">Membrane</keyword>
<feature type="transmembrane region" description="Helical" evidence="1">
    <location>
        <begin position="206"/>
        <end position="221"/>
    </location>
</feature>
<evidence type="ECO:0000256" key="1">
    <source>
        <dbReference type="SAM" id="Phobius"/>
    </source>
</evidence>
<sequence>MKIKNKNYIIGLVMFILTLIFSYMGYRGIFFQYKYIDILKTHDNPLVFDKICLYIWPLIYIFSLIFLLLPYIKNLTMTDEEIYYEKLMPLFIYWNMANGIYSVMVNNNYLMPALIAIMGYSLVLITMVRIIDQYKDFSKKYKYTITIPTGIHTGFLIFFVFTNILMYLGQNKKDPSSLFTIIFAFILLILLSATIIFVYKENKNPGLIIGYLWAMLGIISRQRPNKIIYIGSIILFALSIIISIYIKNFKEKNSSK</sequence>
<evidence type="ECO:0000313" key="2">
    <source>
        <dbReference type="EMBL" id="PMC81511.1"/>
    </source>
</evidence>
<organism evidence="2 3">
    <name type="scientific">Anaerococcus hydrogenalis</name>
    <dbReference type="NCBI Taxonomy" id="33029"/>
    <lineage>
        <taxon>Bacteria</taxon>
        <taxon>Bacillati</taxon>
        <taxon>Bacillota</taxon>
        <taxon>Tissierellia</taxon>
        <taxon>Tissierellales</taxon>
        <taxon>Peptoniphilaceae</taxon>
        <taxon>Anaerococcus</taxon>
    </lineage>
</organism>
<dbReference type="Proteomes" id="UP000235658">
    <property type="component" value="Unassembled WGS sequence"/>
</dbReference>
<evidence type="ECO:0000313" key="3">
    <source>
        <dbReference type="Proteomes" id="UP000235658"/>
    </source>
</evidence>
<protein>
    <recommendedName>
        <fullName evidence="4">Tryptophan-rich sensory protein</fullName>
    </recommendedName>
</protein>
<feature type="transmembrane region" description="Helical" evidence="1">
    <location>
        <begin position="84"/>
        <end position="103"/>
    </location>
</feature>
<proteinExistence type="predicted"/>
<feature type="transmembrane region" description="Helical" evidence="1">
    <location>
        <begin position="53"/>
        <end position="72"/>
    </location>
</feature>
<comment type="caution">
    <text evidence="2">The sequence shown here is derived from an EMBL/GenBank/DDBJ whole genome shotgun (WGS) entry which is preliminary data.</text>
</comment>
<evidence type="ECO:0008006" key="4">
    <source>
        <dbReference type="Google" id="ProtNLM"/>
    </source>
</evidence>
<gene>
    <name evidence="2" type="ORF">CJ192_05645</name>
</gene>
<dbReference type="EMBL" id="PNHP01000003">
    <property type="protein sequence ID" value="PMC81511.1"/>
    <property type="molecule type" value="Genomic_DNA"/>
</dbReference>
<feature type="transmembrane region" description="Helical" evidence="1">
    <location>
        <begin position="7"/>
        <end position="26"/>
    </location>
</feature>
<dbReference type="GeneID" id="84578662"/>
<name>A0A2N6UIN5_9FIRM</name>
<keyword evidence="1" id="KW-1133">Transmembrane helix</keyword>